<dbReference type="PROSITE" id="PS50003">
    <property type="entry name" value="PH_DOMAIN"/>
    <property type="match status" value="1"/>
</dbReference>
<dbReference type="GO" id="GO:0035025">
    <property type="term" value="P:positive regulation of Rho protein signal transduction"/>
    <property type="evidence" value="ECO:0007669"/>
    <property type="project" value="TreeGrafter"/>
</dbReference>
<dbReference type="InterPro" id="IPR051480">
    <property type="entry name" value="Endocytic_GEF_Adapter"/>
</dbReference>
<protein>
    <submittedName>
        <fullName evidence="9">Kinase-like domain-containing protein</fullName>
    </submittedName>
</protein>
<feature type="domain" description="PH" evidence="5">
    <location>
        <begin position="702"/>
        <end position="796"/>
    </location>
</feature>
<dbReference type="InterPro" id="IPR035899">
    <property type="entry name" value="DBL_dom_sf"/>
</dbReference>
<dbReference type="SUPFAM" id="SSF48065">
    <property type="entry name" value="DBL homology domain (DH-domain)"/>
    <property type="match status" value="1"/>
</dbReference>
<dbReference type="SUPFAM" id="SSF49562">
    <property type="entry name" value="C2 domain (Calcium/lipid-binding domain, CaLB)"/>
    <property type="match status" value="1"/>
</dbReference>
<dbReference type="PROSITE" id="PS50004">
    <property type="entry name" value="C2"/>
    <property type="match status" value="1"/>
</dbReference>
<dbReference type="InterPro" id="IPR000219">
    <property type="entry name" value="DH_dom"/>
</dbReference>
<feature type="domain" description="DH" evidence="7">
    <location>
        <begin position="483"/>
        <end position="665"/>
    </location>
</feature>
<dbReference type="Proteomes" id="UP000615446">
    <property type="component" value="Unassembled WGS sequence"/>
</dbReference>
<dbReference type="PROSITE" id="PS50010">
    <property type="entry name" value="DH_2"/>
    <property type="match status" value="1"/>
</dbReference>
<accession>A0A8H3QQ62</accession>
<dbReference type="PANTHER" id="PTHR46006">
    <property type="entry name" value="RHO GUANINE NUCLEOTIDE EXCHANGE FACTOR AT 64C, ISOFORM A"/>
    <property type="match status" value="1"/>
</dbReference>
<evidence type="ECO:0000259" key="6">
    <source>
        <dbReference type="PROSITE" id="PS50004"/>
    </source>
</evidence>
<dbReference type="CDD" id="cd00160">
    <property type="entry name" value="RhoGEF"/>
    <property type="match status" value="1"/>
</dbReference>
<dbReference type="Gene3D" id="1.10.510.10">
    <property type="entry name" value="Transferase(Phosphotransferase) domain 1"/>
    <property type="match status" value="2"/>
</dbReference>
<evidence type="ECO:0000313" key="10">
    <source>
        <dbReference type="Proteomes" id="UP000615446"/>
    </source>
</evidence>
<keyword evidence="9" id="KW-0418">Kinase</keyword>
<keyword evidence="4" id="KW-0175">Coiled coil</keyword>
<dbReference type="SUPFAM" id="SSF56112">
    <property type="entry name" value="Protein kinase-like (PK-like)"/>
    <property type="match status" value="1"/>
</dbReference>
<dbReference type="OrthoDB" id="1716625at2759"/>
<dbReference type="InterPro" id="IPR017441">
    <property type="entry name" value="Protein_kinase_ATP_BS"/>
</dbReference>
<feature type="domain" description="C2" evidence="6">
    <location>
        <begin position="746"/>
        <end position="873"/>
    </location>
</feature>
<dbReference type="Pfam" id="PF00621">
    <property type="entry name" value="RhoGEF"/>
    <property type="match status" value="1"/>
</dbReference>
<dbReference type="InterPro" id="IPR001245">
    <property type="entry name" value="Ser-Thr/Tyr_kinase_cat_dom"/>
</dbReference>
<keyword evidence="9" id="KW-0808">Transferase</keyword>
<dbReference type="AlphaFoldDB" id="A0A8H3QQ62"/>
<evidence type="ECO:0000256" key="2">
    <source>
        <dbReference type="ARBA" id="ARBA00022490"/>
    </source>
</evidence>
<evidence type="ECO:0000256" key="1">
    <source>
        <dbReference type="ARBA" id="ARBA00004496"/>
    </source>
</evidence>
<feature type="coiled-coil region" evidence="4">
    <location>
        <begin position="645"/>
        <end position="679"/>
    </location>
</feature>
<sequence>MTENSETKDLNYYIEWLNNSITEEHIRYYNYSDFTNIQRIGRGSHGNVVRVNWKNSNRLFALKSFINDKQTLKEVVKELKLLRSVDDHENIIRLYGITIIEGIEEAIHQMNKYSLVLEYANNGTLNTYLNKHFDELDWNEKYLLALQLASAVEFLHEKDIIHRDLQTLDYQKKIAESTSNNTSKIFGVIPYIDPKSFNNQKKAYKLNKKSDVYSVGVLLWQISSGYEPFKSKGFDYDTCLILNILNGEREEMIEGTPVEYNRLYTECWKYESNERPDMQDVVALLKAIVSSEQNDPIIYDNYEEKELKEYKSKSMLSKGTIDINNDLMNNVSSLNLNELGSGIILKSGNSSTNVSNQKTEPSIDNMCFYKNQLLINPERGEDEKADVLTKTNTKILPIDISKLNIQGVDSPTINSSILEIDDINTQTPGKLTKKPSAKSPRLFRGKDYLYFKHGFTYHTIFFKGPALPWINVTIKDISKEDRKRQEAIYELISTENSYHRDLQMIVEVYYGPLQCILSQNELDIIFSNIEDILLCSTTILSDLEQRQKDDKLFVNNIGDIILKLSDNLGCYEIYCGEQLNASKYLRKKREEDKTFLEFLKKAQQDPRCGSLNLLSILMIPLQRITNYPSLIRQILRYTSKDHSDQEDLMRALQKIEAIIESTNEAAREQENKLAEISKLVDLEDLEEKLDLTSTTRSVGKRQFILEGVLKKAKSGRNLYGYLFNDLLLLTQHNKISVARGYQYVLYKPPILLNEIVVKSGQGETFQIIHIEDVISLKASSISAKQQWVNQLEIANGYYLVQLNRQIFKTKVVKDDIFPHWNQYLMFSVTTLEDTLKLSVYQYDKYSEDEYLGKAEIGLHFLEHYGGNETDKIKLQLKDVAPGRPFGSISVYLNYKPF</sequence>
<dbReference type="InterPro" id="IPR011009">
    <property type="entry name" value="Kinase-like_dom_sf"/>
</dbReference>
<dbReference type="Gene3D" id="2.30.29.30">
    <property type="entry name" value="Pleckstrin-homology domain (PH domain)/Phosphotyrosine-binding domain (PTB)"/>
    <property type="match status" value="1"/>
</dbReference>
<dbReference type="InterPro" id="IPR011993">
    <property type="entry name" value="PH-like_dom_sf"/>
</dbReference>
<name>A0A8H3QQ62_9GLOM</name>
<dbReference type="Pfam" id="PF07714">
    <property type="entry name" value="PK_Tyr_Ser-Thr"/>
    <property type="match status" value="1"/>
</dbReference>
<proteinExistence type="predicted"/>
<dbReference type="GO" id="GO:0005524">
    <property type="term" value="F:ATP binding"/>
    <property type="evidence" value="ECO:0007669"/>
    <property type="project" value="UniProtKB-UniRule"/>
</dbReference>
<dbReference type="SUPFAM" id="SSF50729">
    <property type="entry name" value="PH domain-like"/>
    <property type="match status" value="1"/>
</dbReference>
<comment type="subcellular location">
    <subcellularLocation>
        <location evidence="1">Cytoplasm</location>
    </subcellularLocation>
</comment>
<reference evidence="9" key="1">
    <citation type="submission" date="2019-10" db="EMBL/GenBank/DDBJ databases">
        <title>Conservation and host-specific expression of non-tandemly repeated heterogenous ribosome RNA gene in arbuscular mycorrhizal fungi.</title>
        <authorList>
            <person name="Maeda T."/>
            <person name="Kobayashi Y."/>
            <person name="Nakagawa T."/>
            <person name="Ezawa T."/>
            <person name="Yamaguchi K."/>
            <person name="Bino T."/>
            <person name="Nishimoto Y."/>
            <person name="Shigenobu S."/>
            <person name="Kawaguchi M."/>
        </authorList>
    </citation>
    <scope>NUCLEOTIDE SEQUENCE</scope>
    <source>
        <strain evidence="9">HR1</strain>
    </source>
</reference>
<evidence type="ECO:0000313" key="9">
    <source>
        <dbReference type="EMBL" id="GES87382.1"/>
    </source>
</evidence>
<dbReference type="GO" id="GO:0005737">
    <property type="term" value="C:cytoplasm"/>
    <property type="evidence" value="ECO:0007669"/>
    <property type="project" value="UniProtKB-SubCell"/>
</dbReference>
<keyword evidence="3" id="KW-0547">Nucleotide-binding</keyword>
<evidence type="ECO:0000256" key="4">
    <source>
        <dbReference type="SAM" id="Coils"/>
    </source>
</evidence>
<dbReference type="SMART" id="SM00325">
    <property type="entry name" value="RhoGEF"/>
    <property type="match status" value="1"/>
</dbReference>
<dbReference type="PROSITE" id="PS50011">
    <property type="entry name" value="PROTEIN_KINASE_DOM"/>
    <property type="match status" value="1"/>
</dbReference>
<dbReference type="InterPro" id="IPR035892">
    <property type="entry name" value="C2_domain_sf"/>
</dbReference>
<evidence type="ECO:0000256" key="3">
    <source>
        <dbReference type="PROSITE-ProRule" id="PRU10141"/>
    </source>
</evidence>
<dbReference type="InterPro" id="IPR000719">
    <property type="entry name" value="Prot_kinase_dom"/>
</dbReference>
<comment type="caution">
    <text evidence="9">The sequence shown here is derived from an EMBL/GenBank/DDBJ whole genome shotgun (WGS) entry which is preliminary data.</text>
</comment>
<gene>
    <name evidence="9" type="ORF">RCL2_001437900</name>
</gene>
<dbReference type="EMBL" id="BLAL01000165">
    <property type="protein sequence ID" value="GES87382.1"/>
    <property type="molecule type" value="Genomic_DNA"/>
</dbReference>
<dbReference type="GO" id="GO:0004672">
    <property type="term" value="F:protein kinase activity"/>
    <property type="evidence" value="ECO:0007669"/>
    <property type="project" value="InterPro"/>
</dbReference>
<evidence type="ECO:0000259" key="5">
    <source>
        <dbReference type="PROSITE" id="PS50003"/>
    </source>
</evidence>
<feature type="binding site" evidence="3">
    <location>
        <position position="63"/>
    </location>
    <ligand>
        <name>ATP</name>
        <dbReference type="ChEBI" id="CHEBI:30616"/>
    </ligand>
</feature>
<dbReference type="GO" id="GO:0005085">
    <property type="term" value="F:guanyl-nucleotide exchange factor activity"/>
    <property type="evidence" value="ECO:0007669"/>
    <property type="project" value="InterPro"/>
</dbReference>
<dbReference type="PROSITE" id="PS00107">
    <property type="entry name" value="PROTEIN_KINASE_ATP"/>
    <property type="match status" value="1"/>
</dbReference>
<dbReference type="Pfam" id="PF16652">
    <property type="entry name" value="PH_13"/>
    <property type="match status" value="1"/>
</dbReference>
<dbReference type="Gene3D" id="1.20.900.10">
    <property type="entry name" value="Dbl homology (DH) domain"/>
    <property type="match status" value="1"/>
</dbReference>
<organism evidence="9 10">
    <name type="scientific">Rhizophagus clarus</name>
    <dbReference type="NCBI Taxonomy" id="94130"/>
    <lineage>
        <taxon>Eukaryota</taxon>
        <taxon>Fungi</taxon>
        <taxon>Fungi incertae sedis</taxon>
        <taxon>Mucoromycota</taxon>
        <taxon>Glomeromycotina</taxon>
        <taxon>Glomeromycetes</taxon>
        <taxon>Glomerales</taxon>
        <taxon>Glomeraceae</taxon>
        <taxon>Rhizophagus</taxon>
    </lineage>
</organism>
<dbReference type="SMART" id="SM00239">
    <property type="entry name" value="C2"/>
    <property type="match status" value="1"/>
</dbReference>
<dbReference type="InterPro" id="IPR001849">
    <property type="entry name" value="PH_domain"/>
</dbReference>
<evidence type="ECO:0000259" key="8">
    <source>
        <dbReference type="PROSITE" id="PS50011"/>
    </source>
</evidence>
<dbReference type="SMART" id="SM00233">
    <property type="entry name" value="PH"/>
    <property type="match status" value="1"/>
</dbReference>
<dbReference type="PANTHER" id="PTHR46006:SF6">
    <property type="entry name" value="INTERSECTIN-2 ISOFORM X1"/>
    <property type="match status" value="1"/>
</dbReference>
<evidence type="ECO:0000259" key="7">
    <source>
        <dbReference type="PROSITE" id="PS50010"/>
    </source>
</evidence>
<dbReference type="InterPro" id="IPR000008">
    <property type="entry name" value="C2_dom"/>
</dbReference>
<keyword evidence="2" id="KW-0963">Cytoplasm</keyword>
<keyword evidence="3" id="KW-0067">ATP-binding</keyword>
<feature type="domain" description="Protein kinase" evidence="8">
    <location>
        <begin position="34"/>
        <end position="298"/>
    </location>
</feature>